<dbReference type="SUPFAM" id="SSF81624">
    <property type="entry name" value="N-terminal domain of MutM-like DNA repair proteins"/>
    <property type="match status" value="1"/>
</dbReference>
<keyword evidence="5" id="KW-0238">DNA-binding</keyword>
<evidence type="ECO:0000256" key="9">
    <source>
        <dbReference type="ARBA" id="ARBA00023295"/>
    </source>
</evidence>
<dbReference type="Gene3D" id="3.20.190.10">
    <property type="entry name" value="MutM-like, N-terminal"/>
    <property type="match status" value="1"/>
</dbReference>
<dbReference type="Proteomes" id="UP000784128">
    <property type="component" value="Unassembled WGS sequence"/>
</dbReference>
<evidence type="ECO:0000256" key="8">
    <source>
        <dbReference type="ARBA" id="ARBA00023268"/>
    </source>
</evidence>
<protein>
    <submittedName>
        <fullName evidence="11">Formamidopyrimidine-DNA glycosylase</fullName>
    </submittedName>
</protein>
<dbReference type="SMART" id="SM00898">
    <property type="entry name" value="Fapy_DNA_glyco"/>
    <property type="match status" value="1"/>
</dbReference>
<dbReference type="InterPro" id="IPR035937">
    <property type="entry name" value="FPG_N"/>
</dbReference>
<comment type="similarity">
    <text evidence="2">Belongs to the FPG family.</text>
</comment>
<evidence type="ECO:0000256" key="5">
    <source>
        <dbReference type="ARBA" id="ARBA00023125"/>
    </source>
</evidence>
<dbReference type="InterPro" id="IPR015886">
    <property type="entry name" value="H2TH_FPG"/>
</dbReference>
<comment type="catalytic activity">
    <reaction evidence="1">
        <text>Hydrolysis of DNA containing ring-opened 7-methylguanine residues, releasing 2,6-diamino-4-hydroxy-5-(N-methyl)formamidopyrimidine.</text>
        <dbReference type="EC" id="3.2.2.23"/>
    </reaction>
</comment>
<evidence type="ECO:0000313" key="11">
    <source>
        <dbReference type="EMBL" id="MBT1070773.1"/>
    </source>
</evidence>
<keyword evidence="3" id="KW-0227">DNA damage</keyword>
<keyword evidence="4" id="KW-0378">Hydrolase</keyword>
<evidence type="ECO:0000256" key="4">
    <source>
        <dbReference type="ARBA" id="ARBA00022801"/>
    </source>
</evidence>
<evidence type="ECO:0000256" key="7">
    <source>
        <dbReference type="ARBA" id="ARBA00023239"/>
    </source>
</evidence>
<dbReference type="InterPro" id="IPR010979">
    <property type="entry name" value="Ribosomal_uS13-like_H2TH"/>
</dbReference>
<dbReference type="SUPFAM" id="SSF46946">
    <property type="entry name" value="S13-like H2TH domain"/>
    <property type="match status" value="1"/>
</dbReference>
<dbReference type="RefSeq" id="WP_214296483.1">
    <property type="nucleotide sequence ID" value="NZ_JAHDYS010000002.1"/>
</dbReference>
<dbReference type="SMART" id="SM01232">
    <property type="entry name" value="H2TH"/>
    <property type="match status" value="1"/>
</dbReference>
<keyword evidence="6" id="KW-0234">DNA repair</keyword>
<dbReference type="Pfam" id="PF06831">
    <property type="entry name" value="H2TH"/>
    <property type="match status" value="1"/>
</dbReference>
<evidence type="ECO:0000256" key="6">
    <source>
        <dbReference type="ARBA" id="ARBA00023204"/>
    </source>
</evidence>
<dbReference type="EMBL" id="JAHDYS010000002">
    <property type="protein sequence ID" value="MBT1070773.1"/>
    <property type="molecule type" value="Genomic_DNA"/>
</dbReference>
<evidence type="ECO:0000313" key="12">
    <source>
        <dbReference type="Proteomes" id="UP000784128"/>
    </source>
</evidence>
<evidence type="ECO:0000256" key="3">
    <source>
        <dbReference type="ARBA" id="ARBA00022763"/>
    </source>
</evidence>
<keyword evidence="12" id="KW-1185">Reference proteome</keyword>
<accession>A0ABS5U522</accession>
<dbReference type="PANTHER" id="PTHR22993">
    <property type="entry name" value="FORMAMIDOPYRIMIDINE-DNA GLYCOSYLASE"/>
    <property type="match status" value="1"/>
</dbReference>
<reference evidence="11 12" key="1">
    <citation type="submission" date="2021-05" db="EMBL/GenBank/DDBJ databases">
        <title>The draft genome of Geobacter chapellei DSM 13688.</title>
        <authorList>
            <person name="Xu Z."/>
            <person name="Masuda Y."/>
            <person name="Itoh H."/>
            <person name="Senoo K."/>
        </authorList>
    </citation>
    <scope>NUCLEOTIDE SEQUENCE [LARGE SCALE GENOMIC DNA]</scope>
    <source>
        <strain evidence="11 12">DSM 13688</strain>
    </source>
</reference>
<dbReference type="PANTHER" id="PTHR22993:SF9">
    <property type="entry name" value="FORMAMIDOPYRIMIDINE-DNA GLYCOSYLASE"/>
    <property type="match status" value="1"/>
</dbReference>
<keyword evidence="7" id="KW-0456">Lyase</keyword>
<feature type="domain" description="Formamidopyrimidine-DNA glycosylase catalytic" evidence="10">
    <location>
        <begin position="2"/>
        <end position="113"/>
    </location>
</feature>
<gene>
    <name evidence="11" type="ORF">KJB30_03155</name>
</gene>
<name>A0ABS5U522_9BACT</name>
<evidence type="ECO:0000256" key="2">
    <source>
        <dbReference type="ARBA" id="ARBA00009409"/>
    </source>
</evidence>
<sequence length="269" mass="29924">MPELPDLTVFAENLSKQVVREKVVKVVWHERGRLNVGADELSGALVGSSISEVERSGKETLFKMNNGNRLFVHLMLQGKFVLAPRQKTASFPIMTLAFEDGKTLTVQDPKAMVMISLNPSRDHEAPDALELNPELLKRLIGVKPRMLAKAFLIDQKIVRGIGNAYADEILWKAAISPRSVMGRLPEEAIDELVRAVHSVLNSAIEQLRRDHPAIIAGEIRDFLAVHNPSRKVSPTGHPIQVETISSKKTYFTDEQVLYPEKAVKHGATE</sequence>
<evidence type="ECO:0000256" key="1">
    <source>
        <dbReference type="ARBA" id="ARBA00001668"/>
    </source>
</evidence>
<comment type="caution">
    <text evidence="11">The sequence shown here is derived from an EMBL/GenBank/DDBJ whole genome shotgun (WGS) entry which is preliminary data.</text>
</comment>
<dbReference type="Gene3D" id="1.10.8.50">
    <property type="match status" value="1"/>
</dbReference>
<keyword evidence="9" id="KW-0326">Glycosidase</keyword>
<organism evidence="11 12">
    <name type="scientific">Pelotalea chapellei</name>
    <dbReference type="NCBI Taxonomy" id="44671"/>
    <lineage>
        <taxon>Bacteria</taxon>
        <taxon>Pseudomonadati</taxon>
        <taxon>Thermodesulfobacteriota</taxon>
        <taxon>Desulfuromonadia</taxon>
        <taxon>Geobacterales</taxon>
        <taxon>Geobacteraceae</taxon>
        <taxon>Pelotalea</taxon>
    </lineage>
</organism>
<evidence type="ECO:0000259" key="10">
    <source>
        <dbReference type="PROSITE" id="PS51068"/>
    </source>
</evidence>
<dbReference type="PROSITE" id="PS51068">
    <property type="entry name" value="FPG_CAT"/>
    <property type="match status" value="1"/>
</dbReference>
<dbReference type="Pfam" id="PF01149">
    <property type="entry name" value="Fapy_DNA_glyco"/>
    <property type="match status" value="1"/>
</dbReference>
<proteinExistence type="inferred from homology"/>
<dbReference type="InterPro" id="IPR012319">
    <property type="entry name" value="FPG_cat"/>
</dbReference>
<keyword evidence="8" id="KW-0511">Multifunctional enzyme</keyword>